<dbReference type="EMBL" id="GBRH01193496">
    <property type="protein sequence ID" value="JAE04400.1"/>
    <property type="molecule type" value="Transcribed_RNA"/>
</dbReference>
<feature type="compositionally biased region" description="Basic residues" evidence="1">
    <location>
        <begin position="116"/>
        <end position="125"/>
    </location>
</feature>
<evidence type="ECO:0000313" key="2">
    <source>
        <dbReference type="EMBL" id="JAE04400.1"/>
    </source>
</evidence>
<proteinExistence type="predicted"/>
<protein>
    <submittedName>
        <fullName evidence="2">Uncharacterized protein</fullName>
    </submittedName>
</protein>
<evidence type="ECO:0000256" key="1">
    <source>
        <dbReference type="SAM" id="MobiDB-lite"/>
    </source>
</evidence>
<dbReference type="AlphaFoldDB" id="A0A0A9EUG0"/>
<sequence length="172" mass="18468">MEQSDEEKTKVAHHRWILMVERAGPDSAPSPHGFTERSIKGGAMVPLRRKAARRRCTSAGGGPMQNPTTAACYARASSACYASPFLEARRLHRRSARCSRAPPAGSAAHDGGGARARTRAPAARRRISRSMGRLLRRPRIAGGAARTGMRWGARLGMQKANGQGRTTLGLGD</sequence>
<name>A0A0A9EUG0_ARUDO</name>
<feature type="compositionally biased region" description="Low complexity" evidence="1">
    <location>
        <begin position="98"/>
        <end position="109"/>
    </location>
</feature>
<feature type="region of interest" description="Disordered" evidence="1">
    <location>
        <begin position="97"/>
        <end position="125"/>
    </location>
</feature>
<organism evidence="2">
    <name type="scientific">Arundo donax</name>
    <name type="common">Giant reed</name>
    <name type="synonym">Donax arundinaceus</name>
    <dbReference type="NCBI Taxonomy" id="35708"/>
    <lineage>
        <taxon>Eukaryota</taxon>
        <taxon>Viridiplantae</taxon>
        <taxon>Streptophyta</taxon>
        <taxon>Embryophyta</taxon>
        <taxon>Tracheophyta</taxon>
        <taxon>Spermatophyta</taxon>
        <taxon>Magnoliopsida</taxon>
        <taxon>Liliopsida</taxon>
        <taxon>Poales</taxon>
        <taxon>Poaceae</taxon>
        <taxon>PACMAD clade</taxon>
        <taxon>Arundinoideae</taxon>
        <taxon>Arundineae</taxon>
        <taxon>Arundo</taxon>
    </lineage>
</organism>
<reference evidence="2" key="2">
    <citation type="journal article" date="2015" name="Data Brief">
        <title>Shoot transcriptome of the giant reed, Arundo donax.</title>
        <authorList>
            <person name="Barrero R.A."/>
            <person name="Guerrero F.D."/>
            <person name="Moolhuijzen P."/>
            <person name="Goolsby J.A."/>
            <person name="Tidwell J."/>
            <person name="Bellgard S.E."/>
            <person name="Bellgard M.I."/>
        </authorList>
    </citation>
    <scope>NUCLEOTIDE SEQUENCE</scope>
    <source>
        <tissue evidence="2">Shoot tissue taken approximately 20 cm above the soil surface</tissue>
    </source>
</reference>
<reference evidence="2" key="1">
    <citation type="submission" date="2014-09" db="EMBL/GenBank/DDBJ databases">
        <authorList>
            <person name="Magalhaes I.L.F."/>
            <person name="Oliveira U."/>
            <person name="Santos F.R."/>
            <person name="Vidigal T.H.D.A."/>
            <person name="Brescovit A.D."/>
            <person name="Santos A.J."/>
        </authorList>
    </citation>
    <scope>NUCLEOTIDE SEQUENCE</scope>
    <source>
        <tissue evidence="2">Shoot tissue taken approximately 20 cm above the soil surface</tissue>
    </source>
</reference>
<accession>A0A0A9EUG0</accession>